<keyword evidence="1" id="KW-1133">Transmembrane helix</keyword>
<dbReference type="EMBL" id="JAOXML010000010">
    <property type="protein sequence ID" value="MCV4377799.1"/>
    <property type="molecule type" value="Genomic_DNA"/>
</dbReference>
<evidence type="ECO:0000313" key="2">
    <source>
        <dbReference type="EMBL" id="MCV4377799.1"/>
    </source>
</evidence>
<proteinExistence type="predicted"/>
<keyword evidence="3" id="KW-1185">Reference proteome</keyword>
<feature type="transmembrane region" description="Helical" evidence="1">
    <location>
        <begin position="9"/>
        <end position="32"/>
    </location>
</feature>
<accession>A0ABT3BY67</accession>
<keyword evidence="1" id="KW-0472">Membrane</keyword>
<sequence>MIRSIRDKWIWLLGALLMIACAILIYCVNAMLGYPASSTQVSPSGRYVMENVRVGRIFMLGGMGYLRVIDTQEPGKVYRTPLYDTQSLDMRAFENEKEVGVSWIDFDRQEKTFTISMPQWEESWLNVFISNTPYTHLEN</sequence>
<organism evidence="2 3">
    <name type="scientific">Pseudomonas capsici</name>
    <dbReference type="NCBI Taxonomy" id="2810614"/>
    <lineage>
        <taxon>Bacteria</taxon>
        <taxon>Pseudomonadati</taxon>
        <taxon>Pseudomonadota</taxon>
        <taxon>Gammaproteobacteria</taxon>
        <taxon>Pseudomonadales</taxon>
        <taxon>Pseudomonadaceae</taxon>
        <taxon>Pseudomonas</taxon>
    </lineage>
</organism>
<evidence type="ECO:0000256" key="1">
    <source>
        <dbReference type="SAM" id="Phobius"/>
    </source>
</evidence>
<gene>
    <name evidence="2" type="ORF">OH718_14460</name>
</gene>
<dbReference type="PROSITE" id="PS51257">
    <property type="entry name" value="PROKAR_LIPOPROTEIN"/>
    <property type="match status" value="1"/>
</dbReference>
<protein>
    <submittedName>
        <fullName evidence="2">Uncharacterized protein</fullName>
    </submittedName>
</protein>
<dbReference type="Proteomes" id="UP001207294">
    <property type="component" value="Unassembled WGS sequence"/>
</dbReference>
<keyword evidence="1" id="KW-0812">Transmembrane</keyword>
<name>A0ABT3BY67_9PSED</name>
<evidence type="ECO:0000313" key="3">
    <source>
        <dbReference type="Proteomes" id="UP001207294"/>
    </source>
</evidence>
<dbReference type="GeneID" id="93562577"/>
<reference evidence="2 3" key="1">
    <citation type="submission" date="2022-10" db="EMBL/GenBank/DDBJ databases">
        <title>Characterization of Pseudomonas capsici strains from pepper and tomato in Georgia.</title>
        <authorList>
            <person name="Zhao M."/>
            <person name="Dutta B."/>
        </authorList>
    </citation>
    <scope>NUCLEOTIDE SEQUENCE [LARGE SCALE GENOMIC DNA]</scope>
    <source>
        <strain evidence="2 3">Pc20-5</strain>
    </source>
</reference>
<dbReference type="RefSeq" id="WP_206402456.1">
    <property type="nucleotide sequence ID" value="NZ_JAFGZD010000012.1"/>
</dbReference>
<comment type="caution">
    <text evidence="2">The sequence shown here is derived from an EMBL/GenBank/DDBJ whole genome shotgun (WGS) entry which is preliminary data.</text>
</comment>